<evidence type="ECO:0000313" key="2">
    <source>
        <dbReference type="Proteomes" id="UP001472677"/>
    </source>
</evidence>
<name>A0ABR2EBI2_9ROSI</name>
<accession>A0ABR2EBI2</accession>
<keyword evidence="2" id="KW-1185">Reference proteome</keyword>
<proteinExistence type="predicted"/>
<sequence length="106" mass="11378">MLIYIFKKRSRTISGGGTSKMVGLGEAPSANLASESPGLLAALGIQMISIAQAQLASNRIEVGHIPCRATMRKEGGHVSPITRTATRCYNQCFDGIWQSSCHEGRE</sequence>
<protein>
    <submittedName>
        <fullName evidence="1">Uncharacterized protein</fullName>
    </submittedName>
</protein>
<dbReference type="EMBL" id="JBBPBM010000017">
    <property type="protein sequence ID" value="KAK8556753.1"/>
    <property type="molecule type" value="Genomic_DNA"/>
</dbReference>
<evidence type="ECO:0000313" key="1">
    <source>
        <dbReference type="EMBL" id="KAK8556753.1"/>
    </source>
</evidence>
<dbReference type="Proteomes" id="UP001472677">
    <property type="component" value="Unassembled WGS sequence"/>
</dbReference>
<organism evidence="1 2">
    <name type="scientific">Hibiscus sabdariffa</name>
    <name type="common">roselle</name>
    <dbReference type="NCBI Taxonomy" id="183260"/>
    <lineage>
        <taxon>Eukaryota</taxon>
        <taxon>Viridiplantae</taxon>
        <taxon>Streptophyta</taxon>
        <taxon>Embryophyta</taxon>
        <taxon>Tracheophyta</taxon>
        <taxon>Spermatophyta</taxon>
        <taxon>Magnoliopsida</taxon>
        <taxon>eudicotyledons</taxon>
        <taxon>Gunneridae</taxon>
        <taxon>Pentapetalae</taxon>
        <taxon>rosids</taxon>
        <taxon>malvids</taxon>
        <taxon>Malvales</taxon>
        <taxon>Malvaceae</taxon>
        <taxon>Malvoideae</taxon>
        <taxon>Hibiscus</taxon>
    </lineage>
</organism>
<comment type="caution">
    <text evidence="1">The sequence shown here is derived from an EMBL/GenBank/DDBJ whole genome shotgun (WGS) entry which is preliminary data.</text>
</comment>
<reference evidence="1 2" key="1">
    <citation type="journal article" date="2024" name="G3 (Bethesda)">
        <title>Genome assembly of Hibiscus sabdariffa L. provides insights into metabolisms of medicinal natural products.</title>
        <authorList>
            <person name="Kim T."/>
        </authorList>
    </citation>
    <scope>NUCLEOTIDE SEQUENCE [LARGE SCALE GENOMIC DNA]</scope>
    <source>
        <strain evidence="1">TK-2024</strain>
        <tissue evidence="1">Old leaves</tissue>
    </source>
</reference>
<gene>
    <name evidence="1" type="ORF">V6N12_003148</name>
</gene>